<feature type="compositionally biased region" description="Basic and acidic residues" evidence="1">
    <location>
        <begin position="26"/>
        <end position="39"/>
    </location>
</feature>
<evidence type="ECO:0000313" key="3">
    <source>
        <dbReference type="EMBL" id="QNU65892.1"/>
    </source>
</evidence>
<protein>
    <submittedName>
        <fullName evidence="3">Uncharacterized protein</fullName>
    </submittedName>
</protein>
<dbReference type="RefSeq" id="WP_137698815.1">
    <property type="nucleotide sequence ID" value="NZ_CP061336.1"/>
</dbReference>
<name>A0A4U7JAM4_9FIRM</name>
<reference evidence="3 4" key="1">
    <citation type="submission" date="2020-09" db="EMBL/GenBank/DDBJ databases">
        <title>Characterization and genome sequencing of Ruminiclostridium sp. nov. MA18.</title>
        <authorList>
            <person name="Rettenmaier R."/>
            <person name="Kowollik M.-L."/>
            <person name="Liebl W."/>
            <person name="Zverlov V."/>
        </authorList>
    </citation>
    <scope>NUCLEOTIDE SEQUENCE [LARGE SCALE GENOMIC DNA]</scope>
    <source>
        <strain evidence="3 4">MA18</strain>
    </source>
</reference>
<dbReference type="OrthoDB" id="6556312at2"/>
<keyword evidence="4" id="KW-1185">Reference proteome</keyword>
<evidence type="ECO:0000256" key="1">
    <source>
        <dbReference type="SAM" id="MobiDB-lite"/>
    </source>
</evidence>
<feature type="compositionally biased region" description="Low complexity" evidence="1">
    <location>
        <begin position="8"/>
        <end position="23"/>
    </location>
</feature>
<keyword evidence="2" id="KW-1133">Transmembrane helix</keyword>
<accession>A0A4U7JAM4</accession>
<evidence type="ECO:0000256" key="2">
    <source>
        <dbReference type="SAM" id="Phobius"/>
    </source>
</evidence>
<keyword evidence="2" id="KW-0472">Membrane</keyword>
<dbReference type="KEGG" id="rher:EHE19_013460"/>
<sequence length="222" mass="24630">MEERKDVSSNTHSKNVSNNVNSNEYKPLEYKSLENEQHSIQDIPKSNPKNNKEQPAFVKRVKKSAVFFMAVAIVGMIIYSMGHPSSYVNTTDQAADALKTHMSTSLGVGTRLMSSDEKYVGGDLTITHKSNYDETTMYIWDYAAEDGDYVQVVIDGTPMGEPFMIKNKPISFKVPTVGEVQIIGTRDGGGGITYGVYYEANSTTYFNGMDVGGDNIYTLIRE</sequence>
<gene>
    <name evidence="3" type="ORF">EHE19_013460</name>
</gene>
<proteinExistence type="predicted"/>
<evidence type="ECO:0000313" key="4">
    <source>
        <dbReference type="Proteomes" id="UP000306409"/>
    </source>
</evidence>
<feature type="transmembrane region" description="Helical" evidence="2">
    <location>
        <begin position="65"/>
        <end position="82"/>
    </location>
</feature>
<dbReference type="Proteomes" id="UP000306409">
    <property type="component" value="Chromosome"/>
</dbReference>
<dbReference type="AlphaFoldDB" id="A0A4U7JAM4"/>
<feature type="region of interest" description="Disordered" evidence="1">
    <location>
        <begin position="1"/>
        <end position="52"/>
    </location>
</feature>
<keyword evidence="2" id="KW-0812">Transmembrane</keyword>
<dbReference type="EMBL" id="CP061336">
    <property type="protein sequence ID" value="QNU65892.1"/>
    <property type="molecule type" value="Genomic_DNA"/>
</dbReference>
<organism evidence="3 4">
    <name type="scientific">Ruminiclostridium herbifermentans</name>
    <dbReference type="NCBI Taxonomy" id="2488810"/>
    <lineage>
        <taxon>Bacteria</taxon>
        <taxon>Bacillati</taxon>
        <taxon>Bacillota</taxon>
        <taxon>Clostridia</taxon>
        <taxon>Eubacteriales</taxon>
        <taxon>Oscillospiraceae</taxon>
        <taxon>Ruminiclostridium</taxon>
    </lineage>
</organism>